<dbReference type="SMART" id="SM00175">
    <property type="entry name" value="RAB"/>
    <property type="match status" value="1"/>
</dbReference>
<dbReference type="Gene3D" id="3.40.50.300">
    <property type="entry name" value="P-loop containing nucleotide triphosphate hydrolases"/>
    <property type="match status" value="1"/>
</dbReference>
<evidence type="ECO:0000313" key="6">
    <source>
        <dbReference type="EnsemblMetazoa" id="XP_011405121.1"/>
    </source>
</evidence>
<reference evidence="7" key="1">
    <citation type="journal article" date="2010" name="Nature">
        <title>The Amphimedon queenslandica genome and the evolution of animal complexity.</title>
        <authorList>
            <person name="Srivastava M."/>
            <person name="Simakov O."/>
            <person name="Chapman J."/>
            <person name="Fahey B."/>
            <person name="Gauthier M.E."/>
            <person name="Mitros T."/>
            <person name="Richards G.S."/>
            <person name="Conaco C."/>
            <person name="Dacre M."/>
            <person name="Hellsten U."/>
            <person name="Larroux C."/>
            <person name="Putnam N.H."/>
            <person name="Stanke M."/>
            <person name="Adamska M."/>
            <person name="Darling A."/>
            <person name="Degnan S.M."/>
            <person name="Oakley T.H."/>
            <person name="Plachetzki D.C."/>
            <person name="Zhai Y."/>
            <person name="Adamski M."/>
            <person name="Calcino A."/>
            <person name="Cummins S.F."/>
            <person name="Goodstein D.M."/>
            <person name="Harris C."/>
            <person name="Jackson D.J."/>
            <person name="Leys S.P."/>
            <person name="Shu S."/>
            <person name="Woodcroft B.J."/>
            <person name="Vervoort M."/>
            <person name="Kosik K.S."/>
            <person name="Manning G."/>
            <person name="Degnan B.M."/>
            <person name="Rokhsar D.S."/>
        </authorList>
    </citation>
    <scope>NUCLEOTIDE SEQUENCE [LARGE SCALE GENOMIC DNA]</scope>
</reference>
<evidence type="ECO:0000256" key="3">
    <source>
        <dbReference type="ARBA" id="ARBA00023134"/>
    </source>
</evidence>
<dbReference type="GO" id="GO:0007264">
    <property type="term" value="P:small GTPase-mediated signal transduction"/>
    <property type="evidence" value="ECO:0007669"/>
    <property type="project" value="InterPro"/>
</dbReference>
<evidence type="ECO:0000256" key="5">
    <source>
        <dbReference type="ARBA" id="ARBA00023289"/>
    </source>
</evidence>
<dbReference type="GeneID" id="100638266"/>
<dbReference type="FunFam" id="3.40.50.300:FF:000088">
    <property type="entry name" value="Ras-related C3 botulinum toxin substrate 1"/>
    <property type="match status" value="1"/>
</dbReference>
<keyword evidence="3" id="KW-0342">GTP-binding</keyword>
<evidence type="ECO:0000256" key="4">
    <source>
        <dbReference type="ARBA" id="ARBA00023288"/>
    </source>
</evidence>
<dbReference type="InterPro" id="IPR003578">
    <property type="entry name" value="Small_GTPase_Rho"/>
</dbReference>
<accession>A0AAN0IMU6</accession>
<dbReference type="Proteomes" id="UP000007879">
    <property type="component" value="Unassembled WGS sequence"/>
</dbReference>
<dbReference type="KEGG" id="aqu:100638266"/>
<keyword evidence="7" id="KW-1185">Reference proteome</keyword>
<dbReference type="GO" id="GO:0003924">
    <property type="term" value="F:GTPase activity"/>
    <property type="evidence" value="ECO:0007669"/>
    <property type="project" value="InterPro"/>
</dbReference>
<keyword evidence="5" id="KW-0636">Prenylation</keyword>
<dbReference type="InterPro" id="IPR001806">
    <property type="entry name" value="Small_GTPase"/>
</dbReference>
<dbReference type="EnsemblMetazoa" id="XM_011406819.2">
    <property type="protein sequence ID" value="XP_011405121.1"/>
    <property type="gene ID" value="LOC100638266"/>
</dbReference>
<dbReference type="AlphaFoldDB" id="A0AAN0IMU6"/>
<dbReference type="NCBIfam" id="TIGR00231">
    <property type="entry name" value="small_GTP"/>
    <property type="match status" value="1"/>
</dbReference>
<dbReference type="InterPro" id="IPR027417">
    <property type="entry name" value="P-loop_NTPase"/>
</dbReference>
<dbReference type="SMART" id="SM00176">
    <property type="entry name" value="RAN"/>
    <property type="match status" value="1"/>
</dbReference>
<dbReference type="PANTHER" id="PTHR24072">
    <property type="entry name" value="RHO FAMILY GTPASE"/>
    <property type="match status" value="1"/>
</dbReference>
<dbReference type="RefSeq" id="XP_011405121.1">
    <property type="nucleotide sequence ID" value="XM_011406819.2"/>
</dbReference>
<evidence type="ECO:0000256" key="1">
    <source>
        <dbReference type="ARBA" id="ARBA00022481"/>
    </source>
</evidence>
<proteinExistence type="predicted"/>
<protein>
    <submittedName>
        <fullName evidence="6">Uncharacterized protein</fullName>
    </submittedName>
</protein>
<dbReference type="SUPFAM" id="SSF52540">
    <property type="entry name" value="P-loop containing nucleoside triphosphate hydrolases"/>
    <property type="match status" value="1"/>
</dbReference>
<organism evidence="6 7">
    <name type="scientific">Amphimedon queenslandica</name>
    <name type="common">Sponge</name>
    <dbReference type="NCBI Taxonomy" id="400682"/>
    <lineage>
        <taxon>Eukaryota</taxon>
        <taxon>Metazoa</taxon>
        <taxon>Porifera</taxon>
        <taxon>Demospongiae</taxon>
        <taxon>Heteroscleromorpha</taxon>
        <taxon>Haplosclerida</taxon>
        <taxon>Niphatidae</taxon>
        <taxon>Amphimedon</taxon>
    </lineage>
</organism>
<dbReference type="PRINTS" id="PR00449">
    <property type="entry name" value="RASTRNSFRMNG"/>
</dbReference>
<keyword evidence="2" id="KW-0547">Nucleotide-binding</keyword>
<dbReference type="InterPro" id="IPR005225">
    <property type="entry name" value="Small_GTP-bd"/>
</dbReference>
<dbReference type="PROSITE" id="PS51420">
    <property type="entry name" value="RHO"/>
    <property type="match status" value="1"/>
</dbReference>
<keyword evidence="4" id="KW-0449">Lipoprotein</keyword>
<keyword evidence="1" id="KW-0488">Methylation</keyword>
<dbReference type="GO" id="GO:0005525">
    <property type="term" value="F:GTP binding"/>
    <property type="evidence" value="ECO:0007669"/>
    <property type="project" value="UniProtKB-KW"/>
</dbReference>
<dbReference type="Pfam" id="PF00071">
    <property type="entry name" value="Ras"/>
    <property type="match status" value="1"/>
</dbReference>
<evidence type="ECO:0000313" key="7">
    <source>
        <dbReference type="Proteomes" id="UP000007879"/>
    </source>
</evidence>
<dbReference type="PROSITE" id="PS51421">
    <property type="entry name" value="RAS"/>
    <property type="match status" value="1"/>
</dbReference>
<sequence length="192" mass="21339">MQAVKCVVVGDGAVGKTSLLICYTTNAFPGEYIPTIFDNYSANIIVDGMSYNLGLWDTAGQEDYDRLRPLSYPQTDVFLICFSLVSPASFENVRAKWHPEVTHHCPSSPIVLVGTKLDLREDKEVVERLKEKRMAPISTAQGLKMQKEIEALKYMECSALTMKGLKELFDETVRVVAAPNTTKKKKGGCTLL</sequence>
<reference evidence="6" key="2">
    <citation type="submission" date="2024-06" db="UniProtKB">
        <authorList>
            <consortium name="EnsemblMetazoa"/>
        </authorList>
    </citation>
    <scope>IDENTIFICATION</scope>
</reference>
<dbReference type="PROSITE" id="PS51419">
    <property type="entry name" value="RAB"/>
    <property type="match status" value="1"/>
</dbReference>
<dbReference type="SMART" id="SM00174">
    <property type="entry name" value="RHO"/>
    <property type="match status" value="1"/>
</dbReference>
<name>A0AAN0IMU6_AMPQE</name>
<evidence type="ECO:0000256" key="2">
    <source>
        <dbReference type="ARBA" id="ARBA00022741"/>
    </source>
</evidence>
<dbReference type="SMART" id="SM00173">
    <property type="entry name" value="RAS"/>
    <property type="match status" value="1"/>
</dbReference>